<organism evidence="2 3">
    <name type="scientific">Nocardiopsis gilva YIM 90087</name>
    <dbReference type="NCBI Taxonomy" id="1235441"/>
    <lineage>
        <taxon>Bacteria</taxon>
        <taxon>Bacillati</taxon>
        <taxon>Actinomycetota</taxon>
        <taxon>Actinomycetes</taxon>
        <taxon>Streptosporangiales</taxon>
        <taxon>Nocardiopsidaceae</taxon>
        <taxon>Nocardiopsis</taxon>
    </lineage>
</organism>
<keyword evidence="1" id="KW-0812">Transmembrane</keyword>
<dbReference type="OrthoDB" id="4327547at2"/>
<accession>A0A223S6B5</accession>
<name>A0A223S6B5_9ACTN</name>
<keyword evidence="3" id="KW-1185">Reference proteome</keyword>
<evidence type="ECO:0000256" key="1">
    <source>
        <dbReference type="SAM" id="Phobius"/>
    </source>
</evidence>
<protein>
    <recommendedName>
        <fullName evidence="4">YcxB-like protein domain-containing protein</fullName>
    </recommendedName>
</protein>
<evidence type="ECO:0008006" key="4">
    <source>
        <dbReference type="Google" id="ProtNLM"/>
    </source>
</evidence>
<dbReference type="AlphaFoldDB" id="A0A223S6B5"/>
<feature type="transmembrane region" description="Helical" evidence="1">
    <location>
        <begin position="66"/>
        <end position="90"/>
    </location>
</feature>
<keyword evidence="1" id="KW-1133">Transmembrane helix</keyword>
<reference evidence="2 3" key="1">
    <citation type="submission" date="2017-08" db="EMBL/GenBank/DDBJ databases">
        <title>The complete genome sequence of Nocardiopsis gilva YIM 90087.</title>
        <authorList>
            <person name="Yin M."/>
            <person name="Tang S."/>
        </authorList>
    </citation>
    <scope>NUCLEOTIDE SEQUENCE [LARGE SCALE GENOMIC DNA]</scope>
    <source>
        <strain evidence="2 3">YIM 90087</strain>
    </source>
</reference>
<dbReference type="RefSeq" id="WP_017616735.1">
    <property type="nucleotide sequence ID" value="NZ_ANBG01000021.1"/>
</dbReference>
<sequence length="190" mass="20441">MSEQRTEAEPIEVAYVPTMADIREALRVRARAAGTWRSALAGAVAFWAMAVAAALVAPTFDHVPVALPAAIGAVSGVCGALCVFLPWALLSSQTRALHQALEPEGDVRVVVDSSGFRCETRASTMTFAWDSYAEYAETAGRFVLLGGRMGTVTLAVLPKRGVRALEDVDRLRRLLDGKLSRAGSPQRRDR</sequence>
<feature type="transmembrane region" description="Helical" evidence="1">
    <location>
        <begin position="39"/>
        <end position="60"/>
    </location>
</feature>
<dbReference type="EMBL" id="CP022753">
    <property type="protein sequence ID" value="ASU83642.1"/>
    <property type="molecule type" value="Genomic_DNA"/>
</dbReference>
<dbReference type="KEGG" id="ngv:CDO52_13335"/>
<gene>
    <name evidence="2" type="ORF">CDO52_13335</name>
</gene>
<keyword evidence="1" id="KW-0472">Membrane</keyword>
<evidence type="ECO:0000313" key="2">
    <source>
        <dbReference type="EMBL" id="ASU83642.1"/>
    </source>
</evidence>
<evidence type="ECO:0000313" key="3">
    <source>
        <dbReference type="Proteomes" id="UP000215005"/>
    </source>
</evidence>
<dbReference type="Proteomes" id="UP000215005">
    <property type="component" value="Chromosome"/>
</dbReference>
<proteinExistence type="predicted"/>